<evidence type="ECO:0000256" key="4">
    <source>
        <dbReference type="ARBA" id="ARBA00022989"/>
    </source>
</evidence>
<dbReference type="InterPro" id="IPR036259">
    <property type="entry name" value="MFS_trans_sf"/>
</dbReference>
<evidence type="ECO:0008006" key="8">
    <source>
        <dbReference type="Google" id="ProtNLM"/>
    </source>
</evidence>
<name>A0A077W8B3_9FUNG</name>
<dbReference type="AlphaFoldDB" id="A0A077W8B3"/>
<evidence type="ECO:0000256" key="1">
    <source>
        <dbReference type="ARBA" id="ARBA00004141"/>
    </source>
</evidence>
<evidence type="ECO:0000256" key="6">
    <source>
        <dbReference type="SAM" id="Phobius"/>
    </source>
</evidence>
<keyword evidence="3 6" id="KW-0812">Transmembrane</keyword>
<dbReference type="GO" id="GO:0005886">
    <property type="term" value="C:plasma membrane"/>
    <property type="evidence" value="ECO:0007669"/>
    <property type="project" value="TreeGrafter"/>
</dbReference>
<reference evidence="7" key="1">
    <citation type="journal article" date="2014" name="Genome Announc.">
        <title>De novo whole-genome sequence and genome annotation of Lichtheimia ramosa.</title>
        <authorList>
            <person name="Linde J."/>
            <person name="Schwartze V."/>
            <person name="Binder U."/>
            <person name="Lass-Florl C."/>
            <person name="Voigt K."/>
            <person name="Horn F."/>
        </authorList>
    </citation>
    <scope>NUCLEOTIDE SEQUENCE</scope>
    <source>
        <strain evidence="7">JMRC FSU:6197</strain>
    </source>
</reference>
<evidence type="ECO:0000256" key="5">
    <source>
        <dbReference type="ARBA" id="ARBA00023136"/>
    </source>
</evidence>
<keyword evidence="4 6" id="KW-1133">Transmembrane helix</keyword>
<feature type="transmembrane region" description="Helical" evidence="6">
    <location>
        <begin position="336"/>
        <end position="358"/>
    </location>
</feature>
<keyword evidence="2" id="KW-0813">Transport</keyword>
<dbReference type="EMBL" id="LK023313">
    <property type="protein sequence ID" value="CDS03602.1"/>
    <property type="molecule type" value="Genomic_DNA"/>
</dbReference>
<feature type="transmembrane region" description="Helical" evidence="6">
    <location>
        <begin position="253"/>
        <end position="272"/>
    </location>
</feature>
<feature type="transmembrane region" description="Helical" evidence="6">
    <location>
        <begin position="370"/>
        <end position="392"/>
    </location>
</feature>
<evidence type="ECO:0000313" key="7">
    <source>
        <dbReference type="EMBL" id="CDS03602.1"/>
    </source>
</evidence>
<protein>
    <recommendedName>
        <fullName evidence="8">Autophagy-related protein</fullName>
    </recommendedName>
</protein>
<feature type="transmembrane region" description="Helical" evidence="6">
    <location>
        <begin position="12"/>
        <end position="33"/>
    </location>
</feature>
<dbReference type="SUPFAM" id="SSF103473">
    <property type="entry name" value="MFS general substrate transporter"/>
    <property type="match status" value="1"/>
</dbReference>
<evidence type="ECO:0000256" key="3">
    <source>
        <dbReference type="ARBA" id="ARBA00022692"/>
    </source>
</evidence>
<feature type="transmembrane region" description="Helical" evidence="6">
    <location>
        <begin position="151"/>
        <end position="173"/>
    </location>
</feature>
<proteinExistence type="predicted"/>
<keyword evidence="5 6" id="KW-0472">Membrane</keyword>
<evidence type="ECO:0000256" key="2">
    <source>
        <dbReference type="ARBA" id="ARBA00022448"/>
    </source>
</evidence>
<gene>
    <name evidence="7" type="ORF">LRAMOSA01004</name>
</gene>
<dbReference type="PANTHER" id="PTHR19432:SF35">
    <property type="entry name" value="SOLUTE CARRIER FAMILY 45 MEMBER 3 ISOFORM X1"/>
    <property type="match status" value="1"/>
</dbReference>
<accession>A0A077W8B3</accession>
<dbReference type="PANTHER" id="PTHR19432">
    <property type="entry name" value="SUGAR TRANSPORTER"/>
    <property type="match status" value="1"/>
</dbReference>
<dbReference type="GO" id="GO:0008506">
    <property type="term" value="F:sucrose:proton symporter activity"/>
    <property type="evidence" value="ECO:0007669"/>
    <property type="project" value="TreeGrafter"/>
</dbReference>
<feature type="transmembrane region" description="Helical" evidence="6">
    <location>
        <begin position="86"/>
        <end position="109"/>
    </location>
</feature>
<sequence length="399" mass="44294">MTDEDNQARNNLAIAIAVSSFYFLDFCLNAVQACCRSLFLDVFPISQQDTANAFGSNLGNLTNVFGYFIGYLDLVKYLPMLGHSQMGALCIAGILVFALSMTITCISVQEVPLSADAIVKADEPWYQVFVYIWYALRRLPPSVQTLCNAQFFAWMGWFPFLFYSTTWVSEIYFETHQPERWDEGTRAGSFALLMYAIISAVAGTILPMLTNHGFLSLKNTYTMSHTIFATAMFLTFFIHSVVGATLLLGLVGISWATTMWIPFALIGEYLVIEQQKSQHLLQQSSYATMDETSSSSSPSSVVSSSSCTQVEEETGQLLIAQDTMDAGMVLGVHNMYVVLPQFAVAIIAALIFLVAKAIQQDHQEQGNWGVPWVLRFGGMMAIVAIVFSRRVVDVDLKSR</sequence>
<dbReference type="OrthoDB" id="28755at2759"/>
<feature type="transmembrane region" description="Helical" evidence="6">
    <location>
        <begin position="193"/>
        <end position="215"/>
    </location>
</feature>
<feature type="transmembrane region" description="Helical" evidence="6">
    <location>
        <begin position="227"/>
        <end position="247"/>
    </location>
</feature>
<organism evidence="7">
    <name type="scientific">Lichtheimia ramosa</name>
    <dbReference type="NCBI Taxonomy" id="688394"/>
    <lineage>
        <taxon>Eukaryota</taxon>
        <taxon>Fungi</taxon>
        <taxon>Fungi incertae sedis</taxon>
        <taxon>Mucoromycota</taxon>
        <taxon>Mucoromycotina</taxon>
        <taxon>Mucoromycetes</taxon>
        <taxon>Mucorales</taxon>
        <taxon>Lichtheimiaceae</taxon>
        <taxon>Lichtheimia</taxon>
    </lineage>
</organism>
<comment type="subcellular location">
    <subcellularLocation>
        <location evidence="1">Membrane</location>
        <topology evidence="1">Multi-pass membrane protein</topology>
    </subcellularLocation>
</comment>